<comment type="caution">
    <text evidence="1">The sequence shown here is derived from an EMBL/GenBank/DDBJ whole genome shotgun (WGS) entry which is preliminary data.</text>
</comment>
<name>A0ACB9ELN4_ARCLA</name>
<organism evidence="1 2">
    <name type="scientific">Arctium lappa</name>
    <name type="common">Greater burdock</name>
    <name type="synonym">Lappa major</name>
    <dbReference type="NCBI Taxonomy" id="4217"/>
    <lineage>
        <taxon>Eukaryota</taxon>
        <taxon>Viridiplantae</taxon>
        <taxon>Streptophyta</taxon>
        <taxon>Embryophyta</taxon>
        <taxon>Tracheophyta</taxon>
        <taxon>Spermatophyta</taxon>
        <taxon>Magnoliopsida</taxon>
        <taxon>eudicotyledons</taxon>
        <taxon>Gunneridae</taxon>
        <taxon>Pentapetalae</taxon>
        <taxon>asterids</taxon>
        <taxon>campanulids</taxon>
        <taxon>Asterales</taxon>
        <taxon>Asteraceae</taxon>
        <taxon>Carduoideae</taxon>
        <taxon>Cardueae</taxon>
        <taxon>Arctiinae</taxon>
        <taxon>Arctium</taxon>
    </lineage>
</organism>
<accession>A0ACB9ELN4</accession>
<dbReference type="EMBL" id="CM042048">
    <property type="protein sequence ID" value="KAI3759616.1"/>
    <property type="molecule type" value="Genomic_DNA"/>
</dbReference>
<evidence type="ECO:0000313" key="2">
    <source>
        <dbReference type="Proteomes" id="UP001055879"/>
    </source>
</evidence>
<gene>
    <name evidence="1" type="ORF">L6452_07550</name>
</gene>
<keyword evidence="2" id="KW-1185">Reference proteome</keyword>
<evidence type="ECO:0000313" key="1">
    <source>
        <dbReference type="EMBL" id="KAI3759616.1"/>
    </source>
</evidence>
<dbReference type="Proteomes" id="UP001055879">
    <property type="component" value="Linkage Group LG02"/>
</dbReference>
<sequence length="155" mass="17346">MKNHMGKVGFLKSNDGKHGIASYAHQIKCSTNSHDINQFNNKDLFLNLCPEVYLLRGKGNNTLISPQDNGPGRKITDNLRDSTIDSNYEAKIKVIGVGGGGSNAVNRMIENAMKGVEFWIVNTDVLAMRMSPVFFQQRLQIGSWTWNYGLNQNRV</sequence>
<reference evidence="1 2" key="2">
    <citation type="journal article" date="2022" name="Mol. Ecol. Resour.">
        <title>The genomes of chicory, endive, great burdock and yacon provide insights into Asteraceae paleo-polyploidization history and plant inulin production.</title>
        <authorList>
            <person name="Fan W."/>
            <person name="Wang S."/>
            <person name="Wang H."/>
            <person name="Wang A."/>
            <person name="Jiang F."/>
            <person name="Liu H."/>
            <person name="Zhao H."/>
            <person name="Xu D."/>
            <person name="Zhang Y."/>
        </authorList>
    </citation>
    <scope>NUCLEOTIDE SEQUENCE [LARGE SCALE GENOMIC DNA]</scope>
    <source>
        <strain evidence="2">cv. Niubang</strain>
    </source>
</reference>
<protein>
    <submittedName>
        <fullName evidence="1">Uncharacterized protein</fullName>
    </submittedName>
</protein>
<proteinExistence type="predicted"/>
<reference evidence="2" key="1">
    <citation type="journal article" date="2022" name="Mol. Ecol. Resour.">
        <title>The genomes of chicory, endive, great burdock and yacon provide insights into Asteraceae palaeo-polyploidization history and plant inulin production.</title>
        <authorList>
            <person name="Fan W."/>
            <person name="Wang S."/>
            <person name="Wang H."/>
            <person name="Wang A."/>
            <person name="Jiang F."/>
            <person name="Liu H."/>
            <person name="Zhao H."/>
            <person name="Xu D."/>
            <person name="Zhang Y."/>
        </authorList>
    </citation>
    <scope>NUCLEOTIDE SEQUENCE [LARGE SCALE GENOMIC DNA]</scope>
    <source>
        <strain evidence="2">cv. Niubang</strain>
    </source>
</reference>